<evidence type="ECO:0000313" key="1">
    <source>
        <dbReference type="EMBL" id="VFU50171.1"/>
    </source>
</evidence>
<proteinExistence type="predicted"/>
<dbReference type="EMBL" id="CAADRP010001719">
    <property type="protein sequence ID" value="VFU50171.1"/>
    <property type="molecule type" value="Genomic_DNA"/>
</dbReference>
<protein>
    <submittedName>
        <fullName evidence="1">Uncharacterized protein</fullName>
    </submittedName>
</protein>
<dbReference type="AlphaFoldDB" id="A0A6N2M7R5"/>
<organism evidence="1">
    <name type="scientific">Salix viminalis</name>
    <name type="common">Common osier</name>
    <name type="synonym">Basket willow</name>
    <dbReference type="NCBI Taxonomy" id="40686"/>
    <lineage>
        <taxon>Eukaryota</taxon>
        <taxon>Viridiplantae</taxon>
        <taxon>Streptophyta</taxon>
        <taxon>Embryophyta</taxon>
        <taxon>Tracheophyta</taxon>
        <taxon>Spermatophyta</taxon>
        <taxon>Magnoliopsida</taxon>
        <taxon>eudicotyledons</taxon>
        <taxon>Gunneridae</taxon>
        <taxon>Pentapetalae</taxon>
        <taxon>rosids</taxon>
        <taxon>fabids</taxon>
        <taxon>Malpighiales</taxon>
        <taxon>Salicaceae</taxon>
        <taxon>Saliceae</taxon>
        <taxon>Salix</taxon>
    </lineage>
</organism>
<gene>
    <name evidence="1" type="ORF">SVIM_LOCUS333385</name>
</gene>
<sequence length="46" mass="5238">MFSRIQGVSLKSTSLSILNHHGFFLCGWQHLVVNRGNSVFKLFSIM</sequence>
<name>A0A6N2M7R5_SALVM</name>
<reference evidence="1" key="1">
    <citation type="submission" date="2019-03" db="EMBL/GenBank/DDBJ databases">
        <authorList>
            <person name="Mank J."/>
            <person name="Almeida P."/>
        </authorList>
    </citation>
    <scope>NUCLEOTIDE SEQUENCE</scope>
    <source>
        <strain evidence="1">78183</strain>
    </source>
</reference>
<accession>A0A6N2M7R5</accession>